<name>A0AAJ8LAV8_9TREE</name>
<dbReference type="GeneID" id="30174086"/>
<evidence type="ECO:0000256" key="2">
    <source>
        <dbReference type="SAM" id="Phobius"/>
    </source>
</evidence>
<sequence>MLDVIYHQLPYSFSYFTFACRLSAFILFAPFGLCIILDIIAYAIARTLHLSITQRRVPRSPPVLSKEILSNDLNSSSGEVSEEESISDS</sequence>
<reference evidence="3" key="2">
    <citation type="submission" date="2024-02" db="EMBL/GenBank/DDBJ databases">
        <title>Comparative genomics of Cryptococcus and Kwoniella reveals pathogenesis evolution and contrasting modes of karyotype evolution via chromosome fusion or intercentromeric recombination.</title>
        <authorList>
            <person name="Coelho M.A."/>
            <person name="David-Palma M."/>
            <person name="Shea T."/>
            <person name="Bowers K."/>
            <person name="McGinley-Smith S."/>
            <person name="Mohammad A.W."/>
            <person name="Gnirke A."/>
            <person name="Yurkov A.M."/>
            <person name="Nowrousian M."/>
            <person name="Sun S."/>
            <person name="Cuomo C.A."/>
            <person name="Heitman J."/>
        </authorList>
    </citation>
    <scope>NUCLEOTIDE SEQUENCE</scope>
    <source>
        <strain evidence="3">CBS 10737</strain>
    </source>
</reference>
<feature type="compositionally biased region" description="Acidic residues" evidence="1">
    <location>
        <begin position="80"/>
        <end position="89"/>
    </location>
</feature>
<reference evidence="3" key="1">
    <citation type="submission" date="2013-07" db="EMBL/GenBank/DDBJ databases">
        <authorList>
            <consortium name="The Broad Institute Genome Sequencing Platform"/>
            <person name="Cuomo C."/>
            <person name="Litvintseva A."/>
            <person name="Chen Y."/>
            <person name="Heitman J."/>
            <person name="Sun S."/>
            <person name="Springer D."/>
            <person name="Dromer F."/>
            <person name="Young S.K."/>
            <person name="Zeng Q."/>
            <person name="Gargeya S."/>
            <person name="Fitzgerald M."/>
            <person name="Abouelleil A."/>
            <person name="Alvarado L."/>
            <person name="Berlin A.M."/>
            <person name="Chapman S.B."/>
            <person name="Dewar J."/>
            <person name="Goldberg J."/>
            <person name="Griggs A."/>
            <person name="Gujja S."/>
            <person name="Hansen M."/>
            <person name="Howarth C."/>
            <person name="Imamovic A."/>
            <person name="Larimer J."/>
            <person name="McCowan C."/>
            <person name="Murphy C."/>
            <person name="Pearson M."/>
            <person name="Priest M."/>
            <person name="Roberts A."/>
            <person name="Saif S."/>
            <person name="Shea T."/>
            <person name="Sykes S."/>
            <person name="Wortman J."/>
            <person name="Nusbaum C."/>
            <person name="Birren B."/>
        </authorList>
    </citation>
    <scope>NUCLEOTIDE SEQUENCE</scope>
    <source>
        <strain evidence="3">CBS 10737</strain>
    </source>
</reference>
<dbReference type="RefSeq" id="XP_070059611.1">
    <property type="nucleotide sequence ID" value="XM_070203510.1"/>
</dbReference>
<feature type="region of interest" description="Disordered" evidence="1">
    <location>
        <begin position="70"/>
        <end position="89"/>
    </location>
</feature>
<evidence type="ECO:0000313" key="3">
    <source>
        <dbReference type="EMBL" id="WWC73424.1"/>
    </source>
</evidence>
<dbReference type="KEGG" id="kpin:30174086"/>
<dbReference type="Proteomes" id="UP000094020">
    <property type="component" value="Chromosome 11"/>
</dbReference>
<organism evidence="3 4">
    <name type="scientific">Kwoniella pini CBS 10737</name>
    <dbReference type="NCBI Taxonomy" id="1296096"/>
    <lineage>
        <taxon>Eukaryota</taxon>
        <taxon>Fungi</taxon>
        <taxon>Dikarya</taxon>
        <taxon>Basidiomycota</taxon>
        <taxon>Agaricomycotina</taxon>
        <taxon>Tremellomycetes</taxon>
        <taxon>Tremellales</taxon>
        <taxon>Cryptococcaceae</taxon>
        <taxon>Kwoniella</taxon>
    </lineage>
</organism>
<accession>A0AAJ8LAV8</accession>
<keyword evidence="2" id="KW-0812">Transmembrane</keyword>
<gene>
    <name evidence="3" type="ORF">I206_107391</name>
</gene>
<evidence type="ECO:0000313" key="4">
    <source>
        <dbReference type="Proteomes" id="UP000094020"/>
    </source>
</evidence>
<protein>
    <submittedName>
        <fullName evidence="3">Uncharacterized protein</fullName>
    </submittedName>
</protein>
<keyword evidence="2" id="KW-0472">Membrane</keyword>
<keyword evidence="2" id="KW-1133">Transmembrane helix</keyword>
<feature type="transmembrane region" description="Helical" evidence="2">
    <location>
        <begin position="22"/>
        <end position="45"/>
    </location>
</feature>
<dbReference type="AlphaFoldDB" id="A0AAJ8LAV8"/>
<evidence type="ECO:0000256" key="1">
    <source>
        <dbReference type="SAM" id="MobiDB-lite"/>
    </source>
</evidence>
<keyword evidence="4" id="KW-1185">Reference proteome</keyword>
<dbReference type="EMBL" id="CP144529">
    <property type="protein sequence ID" value="WWC73424.1"/>
    <property type="molecule type" value="Genomic_DNA"/>
</dbReference>
<proteinExistence type="predicted"/>